<dbReference type="AlphaFoldDB" id="A0A915KJ81"/>
<feature type="region of interest" description="Disordered" evidence="1">
    <location>
        <begin position="36"/>
        <end position="59"/>
    </location>
</feature>
<protein>
    <submittedName>
        <fullName evidence="3">Uncharacterized protein</fullName>
    </submittedName>
</protein>
<dbReference type="Proteomes" id="UP000887565">
    <property type="component" value="Unplaced"/>
</dbReference>
<accession>A0A915KJ81</accession>
<evidence type="ECO:0000313" key="2">
    <source>
        <dbReference type="Proteomes" id="UP000887565"/>
    </source>
</evidence>
<name>A0A915KJ81_ROMCU</name>
<keyword evidence="2" id="KW-1185">Reference proteome</keyword>
<evidence type="ECO:0000313" key="3">
    <source>
        <dbReference type="WBParaSite" id="nRc.2.0.1.t38819-RA"/>
    </source>
</evidence>
<proteinExistence type="predicted"/>
<dbReference type="WBParaSite" id="nRc.2.0.1.t38819-RA">
    <property type="protein sequence ID" value="nRc.2.0.1.t38819-RA"/>
    <property type="gene ID" value="nRc.2.0.1.g38819"/>
</dbReference>
<organism evidence="2 3">
    <name type="scientific">Romanomermis culicivorax</name>
    <name type="common">Nematode worm</name>
    <dbReference type="NCBI Taxonomy" id="13658"/>
    <lineage>
        <taxon>Eukaryota</taxon>
        <taxon>Metazoa</taxon>
        <taxon>Ecdysozoa</taxon>
        <taxon>Nematoda</taxon>
        <taxon>Enoplea</taxon>
        <taxon>Dorylaimia</taxon>
        <taxon>Mermithida</taxon>
        <taxon>Mermithoidea</taxon>
        <taxon>Mermithidae</taxon>
        <taxon>Romanomermis</taxon>
    </lineage>
</organism>
<reference evidence="3" key="1">
    <citation type="submission" date="2022-11" db="UniProtKB">
        <authorList>
            <consortium name="WormBaseParasite"/>
        </authorList>
    </citation>
    <scope>IDENTIFICATION</scope>
</reference>
<sequence length="59" mass="6602">MFPQSQLSIELSAPSPTNFKPNNCMFNAKFRNKIKQGTRPLSPLPNKCNNSFPQLPSPP</sequence>
<feature type="compositionally biased region" description="Polar residues" evidence="1">
    <location>
        <begin position="47"/>
        <end position="59"/>
    </location>
</feature>
<evidence type="ECO:0000256" key="1">
    <source>
        <dbReference type="SAM" id="MobiDB-lite"/>
    </source>
</evidence>